<dbReference type="PANTHER" id="PTHR43744">
    <property type="entry name" value="ABC TRANSPORTER PERMEASE PROTEIN MG189-RELATED-RELATED"/>
    <property type="match status" value="1"/>
</dbReference>
<comment type="caution">
    <text evidence="9">The sequence shown here is derived from an EMBL/GenBank/DDBJ whole genome shotgun (WGS) entry which is preliminary data.</text>
</comment>
<feature type="transmembrane region" description="Helical" evidence="7">
    <location>
        <begin position="89"/>
        <end position="111"/>
    </location>
</feature>
<evidence type="ECO:0000256" key="3">
    <source>
        <dbReference type="ARBA" id="ARBA00022475"/>
    </source>
</evidence>
<accession>A0ABS4FQ57</accession>
<evidence type="ECO:0000256" key="7">
    <source>
        <dbReference type="RuleBase" id="RU363032"/>
    </source>
</evidence>
<dbReference type="PANTHER" id="PTHR43744:SF12">
    <property type="entry name" value="ABC TRANSPORTER PERMEASE PROTEIN MG189-RELATED"/>
    <property type="match status" value="1"/>
</dbReference>
<name>A0ABS4FQ57_9BACL</name>
<dbReference type="Proteomes" id="UP001519272">
    <property type="component" value="Unassembled WGS sequence"/>
</dbReference>
<feature type="transmembrane region" description="Helical" evidence="7">
    <location>
        <begin position="196"/>
        <end position="218"/>
    </location>
</feature>
<dbReference type="Gene3D" id="1.10.3720.10">
    <property type="entry name" value="MetI-like"/>
    <property type="match status" value="1"/>
</dbReference>
<keyword evidence="10" id="KW-1185">Reference proteome</keyword>
<evidence type="ECO:0000256" key="5">
    <source>
        <dbReference type="ARBA" id="ARBA00022989"/>
    </source>
</evidence>
<keyword evidence="5 7" id="KW-1133">Transmembrane helix</keyword>
<dbReference type="SUPFAM" id="SSF161098">
    <property type="entry name" value="MetI-like"/>
    <property type="match status" value="1"/>
</dbReference>
<keyword evidence="6 7" id="KW-0472">Membrane</keyword>
<dbReference type="RefSeq" id="WP_210088380.1">
    <property type="nucleotide sequence ID" value="NZ_JAGGKG010000004.1"/>
</dbReference>
<evidence type="ECO:0000313" key="9">
    <source>
        <dbReference type="EMBL" id="MBP1904717.1"/>
    </source>
</evidence>
<evidence type="ECO:0000256" key="4">
    <source>
        <dbReference type="ARBA" id="ARBA00022692"/>
    </source>
</evidence>
<gene>
    <name evidence="9" type="ORF">J2Z32_001340</name>
</gene>
<feature type="domain" description="ABC transmembrane type-1" evidence="8">
    <location>
        <begin position="85"/>
        <end position="276"/>
    </location>
</feature>
<proteinExistence type="inferred from homology"/>
<evidence type="ECO:0000313" key="10">
    <source>
        <dbReference type="Proteomes" id="UP001519272"/>
    </source>
</evidence>
<reference evidence="9 10" key="1">
    <citation type="submission" date="2021-03" db="EMBL/GenBank/DDBJ databases">
        <title>Genomic Encyclopedia of Type Strains, Phase IV (KMG-IV): sequencing the most valuable type-strain genomes for metagenomic binning, comparative biology and taxonomic classification.</title>
        <authorList>
            <person name="Goeker M."/>
        </authorList>
    </citation>
    <scope>NUCLEOTIDE SEQUENCE [LARGE SCALE GENOMIC DNA]</scope>
    <source>
        <strain evidence="9 10">DSM 14349</strain>
    </source>
</reference>
<feature type="transmembrane region" description="Helical" evidence="7">
    <location>
        <begin position="255"/>
        <end position="276"/>
    </location>
</feature>
<evidence type="ECO:0000259" key="8">
    <source>
        <dbReference type="PROSITE" id="PS50928"/>
    </source>
</evidence>
<dbReference type="InterPro" id="IPR035906">
    <property type="entry name" value="MetI-like_sf"/>
</dbReference>
<dbReference type="Pfam" id="PF00528">
    <property type="entry name" value="BPD_transp_1"/>
    <property type="match status" value="1"/>
</dbReference>
<protein>
    <submittedName>
        <fullName evidence="9">Cellobiose transport system permease protein</fullName>
    </submittedName>
</protein>
<comment type="similarity">
    <text evidence="7">Belongs to the binding-protein-dependent transport system permease family.</text>
</comment>
<keyword evidence="4 7" id="KW-0812">Transmembrane</keyword>
<organism evidence="9 10">
    <name type="scientific">Paenibacillus turicensis</name>
    <dbReference type="NCBI Taxonomy" id="160487"/>
    <lineage>
        <taxon>Bacteria</taxon>
        <taxon>Bacillati</taxon>
        <taxon>Bacillota</taxon>
        <taxon>Bacilli</taxon>
        <taxon>Bacillales</taxon>
        <taxon>Paenibacillaceae</taxon>
        <taxon>Paenibacillus</taxon>
    </lineage>
</organism>
<evidence type="ECO:0000256" key="2">
    <source>
        <dbReference type="ARBA" id="ARBA00022448"/>
    </source>
</evidence>
<evidence type="ECO:0000256" key="1">
    <source>
        <dbReference type="ARBA" id="ARBA00004651"/>
    </source>
</evidence>
<dbReference type="CDD" id="cd06261">
    <property type="entry name" value="TM_PBP2"/>
    <property type="match status" value="1"/>
</dbReference>
<feature type="transmembrane region" description="Helical" evidence="7">
    <location>
        <begin position="20"/>
        <end position="43"/>
    </location>
</feature>
<dbReference type="EMBL" id="JAGGKG010000004">
    <property type="protein sequence ID" value="MBP1904717.1"/>
    <property type="molecule type" value="Genomic_DNA"/>
</dbReference>
<feature type="transmembrane region" description="Helical" evidence="7">
    <location>
        <begin position="120"/>
        <end position="144"/>
    </location>
</feature>
<evidence type="ECO:0000256" key="6">
    <source>
        <dbReference type="ARBA" id="ARBA00023136"/>
    </source>
</evidence>
<dbReference type="PROSITE" id="PS50928">
    <property type="entry name" value="ABC_TM1"/>
    <property type="match status" value="1"/>
</dbReference>
<keyword evidence="2 7" id="KW-0813">Transport</keyword>
<sequence>MNAVANVEKTRRRKPDDVPVVGKVFFWLFLVLGGLLSVFPFYWMFVVATNDKTGAFHVPPLLKPGGEFFNNFQRVLDRTDFFTALGNSLIVATAVTLSVVFFCTLAGYAFAKYEFPLKKVLFVFVIATMLVPAQLSVLPLYVIMAKLQWIDSYKALIVPAMVNAFGIFWMRQYISSAVHTELIEAGRIDGGGHFRIFWNIAIPVVTPAMATLGILNFMNVWNDFFWPLVVLKNKEHYTIQLALQQLFTNKDGLDLGMIMSATFTATLPLLIVFLLFSRWIIAGLTSGAIKS</sequence>
<dbReference type="InterPro" id="IPR000515">
    <property type="entry name" value="MetI-like"/>
</dbReference>
<feature type="transmembrane region" description="Helical" evidence="7">
    <location>
        <begin position="156"/>
        <end position="175"/>
    </location>
</feature>
<comment type="subcellular location">
    <subcellularLocation>
        <location evidence="1 7">Cell membrane</location>
        <topology evidence="1 7">Multi-pass membrane protein</topology>
    </subcellularLocation>
</comment>
<keyword evidence="3" id="KW-1003">Cell membrane</keyword>